<evidence type="ECO:0000259" key="4">
    <source>
        <dbReference type="Pfam" id="PF00772"/>
    </source>
</evidence>
<feature type="region of interest" description="Disordered" evidence="3">
    <location>
        <begin position="169"/>
        <end position="195"/>
    </location>
</feature>
<evidence type="ECO:0000256" key="2">
    <source>
        <dbReference type="ARBA" id="ARBA00023125"/>
    </source>
</evidence>
<dbReference type="Gene3D" id="1.10.860.10">
    <property type="entry name" value="DNAb Helicase, Chain A"/>
    <property type="match status" value="2"/>
</dbReference>
<dbReference type="PANTHER" id="PTHR30153:SF2">
    <property type="entry name" value="REPLICATIVE DNA HELICASE"/>
    <property type="match status" value="1"/>
</dbReference>
<dbReference type="SUPFAM" id="SSF48024">
    <property type="entry name" value="N-terminal domain of DnaB helicase"/>
    <property type="match status" value="2"/>
</dbReference>
<dbReference type="Pfam" id="PF00772">
    <property type="entry name" value="DnaB"/>
    <property type="match status" value="2"/>
</dbReference>
<dbReference type="GeneID" id="51866152"/>
<organism evidence="5 6">
    <name type="scientific">Streptomyces venezuelae (strain ATCC 10712 / CBS 650.69 / DSM 40230 / JCM 4526 / NBRC 13096 / PD 04745)</name>
    <dbReference type="NCBI Taxonomy" id="953739"/>
    <lineage>
        <taxon>Bacteria</taxon>
        <taxon>Bacillati</taxon>
        <taxon>Actinomycetota</taxon>
        <taxon>Actinomycetes</taxon>
        <taxon>Kitasatosporales</taxon>
        <taxon>Streptomycetaceae</taxon>
        <taxon>Streptomyces</taxon>
    </lineage>
</organism>
<feature type="compositionally biased region" description="Pro residues" evidence="3">
    <location>
        <begin position="177"/>
        <end position="186"/>
    </location>
</feature>
<gene>
    <name evidence="5" type="ordered locus">SVEN_5593</name>
</gene>
<name>F2R870_STRVP</name>
<evidence type="ECO:0000313" key="5">
    <source>
        <dbReference type="EMBL" id="CCA58879.1"/>
    </source>
</evidence>
<accession>F2R870</accession>
<evidence type="ECO:0000313" key="6">
    <source>
        <dbReference type="Proteomes" id="UP000006854"/>
    </source>
</evidence>
<dbReference type="PANTHER" id="PTHR30153">
    <property type="entry name" value="REPLICATIVE DNA HELICASE DNAB"/>
    <property type="match status" value="1"/>
</dbReference>
<dbReference type="STRING" id="953739.SVEN_5593"/>
<protein>
    <recommendedName>
        <fullName evidence="4">DNA helicase DnaB-like N-terminal domain-containing protein</fullName>
    </recommendedName>
</protein>
<dbReference type="OrthoDB" id="2970604at2"/>
<dbReference type="GO" id="GO:0005829">
    <property type="term" value="C:cytosol"/>
    <property type="evidence" value="ECO:0007669"/>
    <property type="project" value="TreeGrafter"/>
</dbReference>
<dbReference type="AlphaFoldDB" id="F2R870"/>
<dbReference type="InterPro" id="IPR016136">
    <property type="entry name" value="DNA_helicase_N/primase_C"/>
</dbReference>
<dbReference type="Proteomes" id="UP000006854">
    <property type="component" value="Chromosome"/>
</dbReference>
<dbReference type="KEGG" id="sve:SVEN_5593"/>
<evidence type="ECO:0000256" key="1">
    <source>
        <dbReference type="ARBA" id="ARBA00022705"/>
    </source>
</evidence>
<keyword evidence="1" id="KW-0235">DNA replication</keyword>
<dbReference type="GO" id="GO:0006260">
    <property type="term" value="P:DNA replication"/>
    <property type="evidence" value="ECO:0007669"/>
    <property type="project" value="UniProtKB-KW"/>
</dbReference>
<feature type="domain" description="DNA helicase DnaB-like N-terminal" evidence="4">
    <location>
        <begin position="193"/>
        <end position="269"/>
    </location>
</feature>
<dbReference type="HOGENOM" id="CLU_049320_0_0_11"/>
<evidence type="ECO:0000256" key="3">
    <source>
        <dbReference type="SAM" id="MobiDB-lite"/>
    </source>
</evidence>
<keyword evidence="2" id="KW-0238">DNA-binding</keyword>
<sequence length="381" mass="41268">MHPTPDTDAEDLYEPTERPPLHYAEQALLGAVLLQPALLPAVEDLSPSFFDSPVHGAVFAAMREVPTPEEMTSSTGLTWLTAVLAKARPQAPGLTPSYMHTLISACPQPQHVAAYAAVIHAEHARHTIGLYAEQLAQAATDTAVPDRPRHALSAADTLARHLDRLAERFPSHARPLPRTPLPPTPRPAEGDEDREGEQWLLACSVSRPERVREMRWLTADDFLDPLHAGLWQAVTALAHRGDPVDPVTMLWEAQQRGLLATGIAPAAVIALLSEPVGSADYWGERLLERNLLARALLAARQITAYASDPANTVHQLVTGSRRALADLHTVRSRWQNATRPLPASLPSAESTSPRAGPRGPLTTQRAPVPPPARQPTAGRVP</sequence>
<dbReference type="GO" id="GO:0003678">
    <property type="term" value="F:DNA helicase activity"/>
    <property type="evidence" value="ECO:0007669"/>
    <property type="project" value="InterPro"/>
</dbReference>
<proteinExistence type="predicted"/>
<feature type="domain" description="DNA helicase DnaB-like N-terminal" evidence="4">
    <location>
        <begin position="22"/>
        <end position="120"/>
    </location>
</feature>
<feature type="region of interest" description="Disordered" evidence="3">
    <location>
        <begin position="335"/>
        <end position="381"/>
    </location>
</feature>
<dbReference type="eggNOG" id="COG0305">
    <property type="taxonomic scope" value="Bacteria"/>
</dbReference>
<dbReference type="GO" id="GO:0003677">
    <property type="term" value="F:DNA binding"/>
    <property type="evidence" value="ECO:0007669"/>
    <property type="project" value="UniProtKB-KW"/>
</dbReference>
<dbReference type="InterPro" id="IPR036185">
    <property type="entry name" value="DNA_heli_DnaB-like_N_sf"/>
</dbReference>
<dbReference type="InterPro" id="IPR007693">
    <property type="entry name" value="DNA_helicase_DnaB-like_N"/>
</dbReference>
<reference evidence="5 6" key="1">
    <citation type="journal article" date="2011" name="BMC Genomics">
        <title>Genome-wide analysis of the role of GlnR in Streptomyces venezuelae provides new insights into global nitrogen regulation in actinomycetes.</title>
        <authorList>
            <person name="Pullan S.T."/>
            <person name="Bibb M.J."/>
            <person name="Merrick M."/>
        </authorList>
    </citation>
    <scope>NUCLEOTIDE SEQUENCE [LARGE SCALE GENOMIC DNA]</scope>
    <source>
        <strain evidence="5">ATCC 10712</strain>
    </source>
</reference>
<dbReference type="EMBL" id="FR845719">
    <property type="protein sequence ID" value="CCA58879.1"/>
    <property type="molecule type" value="Genomic_DNA"/>
</dbReference>
<keyword evidence="6" id="KW-1185">Reference proteome</keyword>
<dbReference type="RefSeq" id="WP_015036774.1">
    <property type="nucleotide sequence ID" value="NC_018750.1"/>
</dbReference>
<dbReference type="PATRIC" id="fig|953739.5.peg.820"/>
<dbReference type="GO" id="GO:0005524">
    <property type="term" value="F:ATP binding"/>
    <property type="evidence" value="ECO:0007669"/>
    <property type="project" value="InterPro"/>
</dbReference>